<gene>
    <name evidence="2" type="ORF">STHAL_24825</name>
</gene>
<evidence type="ECO:0000256" key="1">
    <source>
        <dbReference type="SAM" id="MobiDB-lite"/>
    </source>
</evidence>
<sequence length="83" mass="8766">MTRPVASAVPLSSAMTDEAYGNLRAAAALWAGASVLITNEAHEVLVQEVDYRSTRLLPGGGVDRASHRPQQPPARPCRSPANS</sequence>
<dbReference type="EMBL" id="JAHUVW010000001">
    <property type="protein sequence ID" value="MBV7672676.1"/>
    <property type="molecule type" value="Genomic_DNA"/>
</dbReference>
<reference evidence="2 3" key="1">
    <citation type="submission" date="2021-07" db="EMBL/GenBank/DDBJ databases">
        <title>Sequencing Streptomyces halstedii LGO-A4 genome an citrus endophytic actinomycete.</title>
        <authorList>
            <person name="Samborskyy M."/>
            <person name="Scott N."/>
            <person name="Deglau R."/>
            <person name="Dickens S."/>
            <person name="Oliveira L.G."/>
        </authorList>
    </citation>
    <scope>NUCLEOTIDE SEQUENCE [LARGE SCALE GENOMIC DNA]</scope>
    <source>
        <strain evidence="2 3">LGO-A4</strain>
    </source>
</reference>
<evidence type="ECO:0000313" key="3">
    <source>
        <dbReference type="Proteomes" id="UP000735541"/>
    </source>
</evidence>
<feature type="region of interest" description="Disordered" evidence="1">
    <location>
        <begin position="57"/>
        <end position="83"/>
    </location>
</feature>
<keyword evidence="3" id="KW-1185">Reference proteome</keyword>
<name>A0ABS6TWN8_STRHA</name>
<accession>A0ABS6TWN8</accession>
<dbReference type="RefSeq" id="WP_228871603.1">
    <property type="nucleotide sequence ID" value="NZ_JAHUVW010000001.1"/>
</dbReference>
<proteinExistence type="predicted"/>
<protein>
    <submittedName>
        <fullName evidence="2">Uncharacterized protein</fullName>
    </submittedName>
</protein>
<evidence type="ECO:0000313" key="2">
    <source>
        <dbReference type="EMBL" id="MBV7672676.1"/>
    </source>
</evidence>
<comment type="caution">
    <text evidence="2">The sequence shown here is derived from an EMBL/GenBank/DDBJ whole genome shotgun (WGS) entry which is preliminary data.</text>
</comment>
<dbReference type="Proteomes" id="UP000735541">
    <property type="component" value="Unassembled WGS sequence"/>
</dbReference>
<organism evidence="2 3">
    <name type="scientific">Streptomyces halstedii</name>
    <dbReference type="NCBI Taxonomy" id="1944"/>
    <lineage>
        <taxon>Bacteria</taxon>
        <taxon>Bacillati</taxon>
        <taxon>Actinomycetota</taxon>
        <taxon>Actinomycetes</taxon>
        <taxon>Kitasatosporales</taxon>
        <taxon>Streptomycetaceae</taxon>
        <taxon>Streptomyces</taxon>
    </lineage>
</organism>